<accession>A0ABX5S2P1</accession>
<evidence type="ECO:0000256" key="4">
    <source>
        <dbReference type="ARBA" id="ARBA00022729"/>
    </source>
</evidence>
<evidence type="ECO:0000256" key="8">
    <source>
        <dbReference type="SAM" id="SignalP"/>
    </source>
</evidence>
<gene>
    <name evidence="9" type="ORF">EYF70_15010</name>
</gene>
<reference evidence="9 10" key="1">
    <citation type="submission" date="2019-02" db="EMBL/GenBank/DDBJ databases">
        <title>Draft Genome Sequences of Six Type Strains of the Genus Massilia.</title>
        <authorList>
            <person name="Miess H."/>
            <person name="Frediansyhah A."/>
            <person name="Gross H."/>
        </authorList>
    </citation>
    <scope>NUCLEOTIDE SEQUENCE [LARGE SCALE GENOMIC DNA]</scope>
    <source>
        <strain evidence="9 10">DSM 17472</strain>
    </source>
</reference>
<dbReference type="SUPFAM" id="SSF53850">
    <property type="entry name" value="Periplasmic binding protein-like II"/>
    <property type="match status" value="1"/>
</dbReference>
<comment type="similarity">
    <text evidence="2">Belongs to the bacterial solute-binding protein 1 family.</text>
</comment>
<protein>
    <recommendedName>
        <fullName evidence="6">Probable sugar-binding periplasmic protein</fullName>
    </recommendedName>
</protein>
<evidence type="ECO:0000256" key="5">
    <source>
        <dbReference type="ARBA" id="ARBA00049629"/>
    </source>
</evidence>
<dbReference type="PANTHER" id="PTHR43649">
    <property type="entry name" value="ARABINOSE-BINDING PROTEIN-RELATED"/>
    <property type="match status" value="1"/>
</dbReference>
<evidence type="ECO:0000313" key="9">
    <source>
        <dbReference type="EMBL" id="QBI05056.1"/>
    </source>
</evidence>
<keyword evidence="10" id="KW-1185">Reference proteome</keyword>
<dbReference type="EMBL" id="CP036401">
    <property type="protein sequence ID" value="QBI05056.1"/>
    <property type="molecule type" value="Genomic_DNA"/>
</dbReference>
<keyword evidence="4 8" id="KW-0732">Signal</keyword>
<keyword evidence="3" id="KW-0813">Transport</keyword>
<evidence type="ECO:0000313" key="10">
    <source>
        <dbReference type="Proteomes" id="UP000292307"/>
    </source>
</evidence>
<dbReference type="Gene3D" id="3.40.190.10">
    <property type="entry name" value="Periplasmic binding protein-like II"/>
    <property type="match status" value="2"/>
</dbReference>
<organism evidence="9 10">
    <name type="scientific">Pseudoduganella albidiflava</name>
    <dbReference type="NCBI Taxonomy" id="321983"/>
    <lineage>
        <taxon>Bacteria</taxon>
        <taxon>Pseudomonadati</taxon>
        <taxon>Pseudomonadota</taxon>
        <taxon>Betaproteobacteria</taxon>
        <taxon>Burkholderiales</taxon>
        <taxon>Oxalobacteraceae</taxon>
        <taxon>Telluria group</taxon>
        <taxon>Pseudoduganella</taxon>
    </lineage>
</organism>
<proteinExistence type="inferred from homology"/>
<comment type="function">
    <text evidence="5">Part of a binding-protein-dependent transport system for a sugar.</text>
</comment>
<evidence type="ECO:0000256" key="6">
    <source>
        <dbReference type="ARBA" id="ARBA00049753"/>
    </source>
</evidence>
<dbReference type="InterPro" id="IPR050490">
    <property type="entry name" value="Bact_solute-bd_prot1"/>
</dbReference>
<feature type="chain" id="PRO_5046208269" description="Probable sugar-binding periplasmic protein" evidence="8">
    <location>
        <begin position="49"/>
        <end position="465"/>
    </location>
</feature>
<evidence type="ECO:0000256" key="7">
    <source>
        <dbReference type="SAM" id="MobiDB-lite"/>
    </source>
</evidence>
<sequence length="465" mass="50142">MLPEKWGTSPFSPSPFFRQRPGRLAAPARLAAVALALLHAALACPARAGEVEVLHFWASGGEAQAVAQLKATLRANGHTWKDFAIADGGGGLAVLMLDSRVRSGNPPTAAQIKGVAIQEWARKGKLSGLDDVAGAERWNALLPQVISDTMKYRGHYVAAPLNVHRVNWLWINADVLRKAGAKVPATWDEFFAAAEAIRRIGVTPVAYGGQSWLDLGTFESVAIGVGGVDFYKKAFLELDRAALTSPAMEKTLETFKRLKSYTDQRNMGRDWVAATAMLNRGAAGMLIMGDWAKAEILAAGKRPGIDILCTATPGSREAFSFDIDSIVLFDVSAEKKAAQRDLARAVMGRDFQQAFNLAKGSIPARLDVPLERFDACARRARQDFQHSAKRGTLLPSLAHGMAQPSHTVAPMWDVVQQFWNQDRMTAREAMARLAAAAVPASLPVSPPASLPAPAAANRQRPPAAR</sequence>
<dbReference type="Proteomes" id="UP000292307">
    <property type="component" value="Chromosome"/>
</dbReference>
<comment type="subcellular location">
    <subcellularLocation>
        <location evidence="1">Periplasm</location>
    </subcellularLocation>
</comment>
<evidence type="ECO:0000256" key="3">
    <source>
        <dbReference type="ARBA" id="ARBA00022448"/>
    </source>
</evidence>
<feature type="signal peptide" evidence="8">
    <location>
        <begin position="1"/>
        <end position="48"/>
    </location>
</feature>
<feature type="region of interest" description="Disordered" evidence="7">
    <location>
        <begin position="442"/>
        <end position="465"/>
    </location>
</feature>
<evidence type="ECO:0000256" key="1">
    <source>
        <dbReference type="ARBA" id="ARBA00004418"/>
    </source>
</evidence>
<dbReference type="PANTHER" id="PTHR43649:SF28">
    <property type="entry name" value="BINDING PROTEIN COMPONENT OF ABC SUGAR TRANSPORTER-RELATED"/>
    <property type="match status" value="1"/>
</dbReference>
<evidence type="ECO:0000256" key="2">
    <source>
        <dbReference type="ARBA" id="ARBA00008520"/>
    </source>
</evidence>
<dbReference type="Pfam" id="PF01547">
    <property type="entry name" value="SBP_bac_1"/>
    <property type="match status" value="1"/>
</dbReference>
<name>A0ABX5S2P1_9BURK</name>
<feature type="compositionally biased region" description="Low complexity" evidence="7">
    <location>
        <begin position="451"/>
        <end position="465"/>
    </location>
</feature>
<dbReference type="InterPro" id="IPR006059">
    <property type="entry name" value="SBP"/>
</dbReference>